<dbReference type="InterPro" id="IPR048147">
    <property type="entry name" value="CBO0543-like"/>
</dbReference>
<organism evidence="2 3">
    <name type="scientific">Bacillus suaedaesalsae</name>
    <dbReference type="NCBI Taxonomy" id="2810349"/>
    <lineage>
        <taxon>Bacteria</taxon>
        <taxon>Bacillati</taxon>
        <taxon>Bacillota</taxon>
        <taxon>Bacilli</taxon>
        <taxon>Bacillales</taxon>
        <taxon>Bacillaceae</taxon>
        <taxon>Bacillus</taxon>
    </lineage>
</organism>
<accession>A0ABS2DD10</accession>
<keyword evidence="1" id="KW-0472">Membrane</keyword>
<proteinExistence type="predicted"/>
<evidence type="ECO:0000256" key="1">
    <source>
        <dbReference type="SAM" id="Phobius"/>
    </source>
</evidence>
<dbReference type="Proteomes" id="UP001518925">
    <property type="component" value="Unassembled WGS sequence"/>
</dbReference>
<feature type="transmembrane region" description="Helical" evidence="1">
    <location>
        <begin position="28"/>
        <end position="47"/>
    </location>
</feature>
<feature type="transmembrane region" description="Helical" evidence="1">
    <location>
        <begin position="89"/>
        <end position="112"/>
    </location>
</feature>
<evidence type="ECO:0000313" key="3">
    <source>
        <dbReference type="Proteomes" id="UP001518925"/>
    </source>
</evidence>
<keyword evidence="3" id="KW-1185">Reference proteome</keyword>
<feature type="transmembrane region" description="Helical" evidence="1">
    <location>
        <begin position="153"/>
        <end position="171"/>
    </location>
</feature>
<feature type="transmembrane region" description="Helical" evidence="1">
    <location>
        <begin position="121"/>
        <end position="141"/>
    </location>
</feature>
<reference evidence="2 3" key="1">
    <citation type="submission" date="2021-02" db="EMBL/GenBank/DDBJ databases">
        <title>Bacillus sp. RD4P76, an endophyte from a halophyte.</title>
        <authorList>
            <person name="Sun J.-Q."/>
        </authorList>
    </citation>
    <scope>NUCLEOTIDE SEQUENCE [LARGE SCALE GENOMIC DNA]</scope>
    <source>
        <strain evidence="2 3">RD4P76</strain>
    </source>
</reference>
<protein>
    <recommendedName>
        <fullName evidence="4">Permease</fullName>
    </recommendedName>
</protein>
<dbReference type="RefSeq" id="WP_204201731.1">
    <property type="nucleotide sequence ID" value="NZ_JAFELM010000012.1"/>
</dbReference>
<keyword evidence="1" id="KW-0812">Transmembrane</keyword>
<evidence type="ECO:0008006" key="4">
    <source>
        <dbReference type="Google" id="ProtNLM"/>
    </source>
</evidence>
<feature type="transmembrane region" description="Helical" evidence="1">
    <location>
        <begin position="59"/>
        <end position="77"/>
    </location>
</feature>
<gene>
    <name evidence="2" type="ORF">JR050_01405</name>
</gene>
<dbReference type="NCBIfam" id="NF041644">
    <property type="entry name" value="CBO0543_fam"/>
    <property type="match status" value="1"/>
</dbReference>
<comment type="caution">
    <text evidence="2">The sequence shown here is derived from an EMBL/GenBank/DDBJ whole genome shotgun (WGS) entry which is preliminary data.</text>
</comment>
<dbReference type="EMBL" id="JAFELM010000012">
    <property type="protein sequence ID" value="MBM6616338.1"/>
    <property type="molecule type" value="Genomic_DNA"/>
</dbReference>
<keyword evidence="1" id="KW-1133">Transmembrane helix</keyword>
<name>A0ABS2DD10_9BACI</name>
<evidence type="ECO:0000313" key="2">
    <source>
        <dbReference type="EMBL" id="MBM6616338.1"/>
    </source>
</evidence>
<sequence length="176" mass="20734">MDETVKELAELQERYATLAIENWLSDSVFTWSWWFLVFFLIVPWLIFNKLLDRDRTLQIWSFGLIVIIITSFTDDLGSELRAWIYPIKFVPAGLLALPFDFSIIPVSCMLIYQYFNTWKTFIIALVSQATIFAFVGEPISVMLETVTYLKWNYIYSFVFYIVTGLVARFIVQKWTS</sequence>